<sequence>MTIHSACAPDEQMLAGSFARRAGGRFTLVPPPDSRPAGTFFPPSEPYQPPDDVYDNLLYADDPEAPTVFSEEDVYDDDLPPMSAVDQLEWELWASADQDEAELFMLRQSAPAWVFLPPGGDLAAALEETRPQCLSPMALIEYIKATSRLASWAEAMKAGAMATFFRQRKAQEAETPRPEVIDSSGRPVDPERSWAAEIGAALHLSTNTVAQHIETALHLTGPVAATLTALRTGAISWSKALAISEATRGLSDEDAKSVETHVLRRAASQTNANLRRSLRTQVAKHQASAEADGHRNAVRERTCKIVPLPNGMAGLWIVHTADQIQQMWVAIQASSDLAKRPTPAPTTTSP</sequence>
<protein>
    <submittedName>
        <fullName evidence="3">DUF222 domain-containing protein</fullName>
    </submittedName>
</protein>
<feature type="non-terminal residue" evidence="3">
    <location>
        <position position="350"/>
    </location>
</feature>
<dbReference type="OrthoDB" id="3823043at2"/>
<feature type="domain" description="DUF222" evidence="2">
    <location>
        <begin position="187"/>
        <end position="315"/>
    </location>
</feature>
<feature type="region of interest" description="Disordered" evidence="1">
    <location>
        <begin position="25"/>
        <end position="48"/>
    </location>
</feature>
<dbReference type="InterPro" id="IPR003870">
    <property type="entry name" value="DUF222"/>
</dbReference>
<evidence type="ECO:0000259" key="2">
    <source>
        <dbReference type="Pfam" id="PF02720"/>
    </source>
</evidence>
<evidence type="ECO:0000313" key="3">
    <source>
        <dbReference type="EMBL" id="TDC14249.1"/>
    </source>
</evidence>
<dbReference type="EMBL" id="SMKA01000454">
    <property type="protein sequence ID" value="TDC14249.1"/>
    <property type="molecule type" value="Genomic_DNA"/>
</dbReference>
<dbReference type="RefSeq" id="WP_132416190.1">
    <property type="nucleotide sequence ID" value="NZ_SMKA01000454.1"/>
</dbReference>
<comment type="caution">
    <text evidence="3">The sequence shown here is derived from an EMBL/GenBank/DDBJ whole genome shotgun (WGS) entry which is preliminary data.</text>
</comment>
<accession>A0A4R4NXK3</accession>
<gene>
    <name evidence="3" type="ORF">E1261_43940</name>
</gene>
<dbReference type="Proteomes" id="UP000295075">
    <property type="component" value="Unassembled WGS sequence"/>
</dbReference>
<keyword evidence="4" id="KW-1185">Reference proteome</keyword>
<reference evidence="3 4" key="1">
    <citation type="submission" date="2019-03" db="EMBL/GenBank/DDBJ databases">
        <title>Draft genome sequences of novel Actinobacteria.</title>
        <authorList>
            <person name="Sahin N."/>
            <person name="Ay H."/>
            <person name="Saygin H."/>
        </authorList>
    </citation>
    <scope>NUCLEOTIDE SEQUENCE [LARGE SCALE GENOMIC DNA]</scope>
    <source>
        <strain evidence="3 4">JCM 30547</strain>
    </source>
</reference>
<dbReference type="Pfam" id="PF02720">
    <property type="entry name" value="DUF222"/>
    <property type="match status" value="1"/>
</dbReference>
<proteinExistence type="predicted"/>
<evidence type="ECO:0000256" key="1">
    <source>
        <dbReference type="SAM" id="MobiDB-lite"/>
    </source>
</evidence>
<organism evidence="3 4">
    <name type="scientific">Kribbella albertanoniae</name>
    <dbReference type="NCBI Taxonomy" id="1266829"/>
    <lineage>
        <taxon>Bacteria</taxon>
        <taxon>Bacillati</taxon>
        <taxon>Actinomycetota</taxon>
        <taxon>Actinomycetes</taxon>
        <taxon>Propionibacteriales</taxon>
        <taxon>Kribbellaceae</taxon>
        <taxon>Kribbella</taxon>
    </lineage>
</organism>
<dbReference type="AlphaFoldDB" id="A0A4R4NXK3"/>
<name>A0A4R4NXK3_9ACTN</name>
<evidence type="ECO:0000313" key="4">
    <source>
        <dbReference type="Proteomes" id="UP000295075"/>
    </source>
</evidence>